<evidence type="ECO:0000313" key="1">
    <source>
        <dbReference type="EnsemblPlants" id="Kaladp0095s0651.1.v1.1.CDS.1"/>
    </source>
</evidence>
<protein>
    <submittedName>
        <fullName evidence="1">Uncharacterized protein</fullName>
    </submittedName>
</protein>
<dbReference type="Proteomes" id="UP000594263">
    <property type="component" value="Unplaced"/>
</dbReference>
<keyword evidence="2" id="KW-1185">Reference proteome</keyword>
<dbReference type="AlphaFoldDB" id="A0A7N0V3T6"/>
<sequence length="88" mass="10271">MGFLHPSKKCTIVRNKEPIAWVYLSNLLYHSTGSLWLMVLKIGGVISMCSPSFSWHLKSWSKQWHSCLQKVNIIADSEIFGWAYWLER</sequence>
<name>A0A7N0V3T6_KALFE</name>
<accession>A0A7N0V3T6</accession>
<dbReference type="EnsemblPlants" id="Kaladp0095s0651.1.v1.1">
    <property type="protein sequence ID" value="Kaladp0095s0651.1.v1.1.CDS.1"/>
    <property type="gene ID" value="Kaladp0095s0651.v1.1"/>
</dbReference>
<proteinExistence type="predicted"/>
<dbReference type="Gramene" id="Kaladp0095s0651.1.v1.1">
    <property type="protein sequence ID" value="Kaladp0095s0651.1.v1.1.CDS.1"/>
    <property type="gene ID" value="Kaladp0095s0651.v1.1"/>
</dbReference>
<organism evidence="1 2">
    <name type="scientific">Kalanchoe fedtschenkoi</name>
    <name type="common">Lavender scallops</name>
    <name type="synonym">South American air plant</name>
    <dbReference type="NCBI Taxonomy" id="63787"/>
    <lineage>
        <taxon>Eukaryota</taxon>
        <taxon>Viridiplantae</taxon>
        <taxon>Streptophyta</taxon>
        <taxon>Embryophyta</taxon>
        <taxon>Tracheophyta</taxon>
        <taxon>Spermatophyta</taxon>
        <taxon>Magnoliopsida</taxon>
        <taxon>eudicotyledons</taxon>
        <taxon>Gunneridae</taxon>
        <taxon>Pentapetalae</taxon>
        <taxon>Saxifragales</taxon>
        <taxon>Crassulaceae</taxon>
        <taxon>Kalanchoe</taxon>
    </lineage>
</organism>
<reference evidence="1" key="1">
    <citation type="submission" date="2021-01" db="UniProtKB">
        <authorList>
            <consortium name="EnsemblPlants"/>
        </authorList>
    </citation>
    <scope>IDENTIFICATION</scope>
</reference>
<evidence type="ECO:0000313" key="2">
    <source>
        <dbReference type="Proteomes" id="UP000594263"/>
    </source>
</evidence>